<comment type="subcellular location">
    <subcellularLocation>
        <location evidence="1 5">Periplasm</location>
    </subcellularLocation>
</comment>
<gene>
    <name evidence="5" type="primary">tolB</name>
    <name evidence="8" type="ORF">OYT1_ch1073</name>
</gene>
<evidence type="ECO:0000313" key="8">
    <source>
        <dbReference type="EMBL" id="BBE50633.1"/>
    </source>
</evidence>
<dbReference type="InterPro" id="IPR011042">
    <property type="entry name" value="6-blade_b-propeller_TolB-like"/>
</dbReference>
<evidence type="ECO:0000256" key="3">
    <source>
        <dbReference type="ARBA" id="ARBA00022729"/>
    </source>
</evidence>
<comment type="subunit">
    <text evidence="5">The Tol-Pal system is composed of five core proteins: the inner membrane proteins TolA, TolQ and TolR, the periplasmic protein TolB and the outer membrane protein Pal. They form a network linking the inner and outer membranes and the peptidoglycan layer.</text>
</comment>
<dbReference type="Gene3D" id="2.120.10.30">
    <property type="entry name" value="TolB, C-terminal domain"/>
    <property type="match status" value="1"/>
</dbReference>
<dbReference type="NCBIfam" id="TIGR02800">
    <property type="entry name" value="propeller_TolB"/>
    <property type="match status" value="1"/>
</dbReference>
<protein>
    <recommendedName>
        <fullName evidence="5">Tol-Pal system protein TolB</fullName>
    </recommendedName>
</protein>
<evidence type="ECO:0000256" key="5">
    <source>
        <dbReference type="HAMAP-Rule" id="MF_00671"/>
    </source>
</evidence>
<name>A0A2Z6GAV8_9PROT</name>
<keyword evidence="9" id="KW-1185">Reference proteome</keyword>
<evidence type="ECO:0000313" key="9">
    <source>
        <dbReference type="Proteomes" id="UP000033070"/>
    </source>
</evidence>
<dbReference type="EMBL" id="AP018738">
    <property type="protein sequence ID" value="BBE50633.1"/>
    <property type="molecule type" value="Genomic_DNA"/>
</dbReference>
<feature type="domain" description="TolB N-terminal" evidence="7">
    <location>
        <begin position="22"/>
        <end position="119"/>
    </location>
</feature>
<evidence type="ECO:0000256" key="6">
    <source>
        <dbReference type="SAM" id="MobiDB-lite"/>
    </source>
</evidence>
<proteinExistence type="inferred from homology"/>
<organism evidence="8 9">
    <name type="scientific">Ferriphaselus amnicola</name>
    <dbReference type="NCBI Taxonomy" id="1188319"/>
    <lineage>
        <taxon>Bacteria</taxon>
        <taxon>Pseudomonadati</taxon>
        <taxon>Pseudomonadota</taxon>
        <taxon>Betaproteobacteria</taxon>
        <taxon>Nitrosomonadales</taxon>
        <taxon>Gallionellaceae</taxon>
        <taxon>Ferriphaselus</taxon>
    </lineage>
</organism>
<dbReference type="AlphaFoldDB" id="A0A2Z6GAV8"/>
<keyword evidence="5" id="KW-0132">Cell division</keyword>
<keyword evidence="5" id="KW-0131">Cell cycle</keyword>
<reference evidence="8 9" key="1">
    <citation type="submission" date="2018-06" db="EMBL/GenBank/DDBJ databases">
        <title>OYT1 Genome Sequencing.</title>
        <authorList>
            <person name="Kato S."/>
            <person name="Itoh T."/>
            <person name="Ohkuma M."/>
        </authorList>
    </citation>
    <scope>NUCLEOTIDE SEQUENCE [LARGE SCALE GENOMIC DNA]</scope>
    <source>
        <strain evidence="8 9">OYT1</strain>
    </source>
</reference>
<dbReference type="GO" id="GO:0051301">
    <property type="term" value="P:cell division"/>
    <property type="evidence" value="ECO:0007669"/>
    <property type="project" value="UniProtKB-UniRule"/>
</dbReference>
<dbReference type="STRING" id="1188319.OYT1_02541"/>
<dbReference type="InterPro" id="IPR011659">
    <property type="entry name" value="WD40"/>
</dbReference>
<keyword evidence="4 5" id="KW-0574">Periplasm</keyword>
<dbReference type="RefSeq" id="WP_062627640.1">
    <property type="nucleotide sequence ID" value="NZ_AP018738.1"/>
</dbReference>
<keyword evidence="3 5" id="KW-0732">Signal</keyword>
<dbReference type="InterPro" id="IPR014167">
    <property type="entry name" value="Tol-Pal_TolB"/>
</dbReference>
<sequence>MIMRTLTIFVLLMVVAPAKAALNIEIIGAGERQIPVVVVPFAGEEKLPVSISSVVSADLARTGLFRLVDPAGKAPHQPAEVNYSEWSGVEAITIGNVVAQANNRLEVQFRLLDSVKQVELVGQAVAGKDAQLRNIAHRIADMIYEKLTGVPGVFSTRIVYVNRHKGKFKLIVSDSDGLGEQVILQSDEPIMSPAWSPDGSHLAYVSFELGHASVFVQSLVTGQRMVVANFPGSNSAPAWSPDGTQLAVVLTRDGSSQIYLCKPDGSGLRRLTHGDAINTEPNFSPDGQYLLFTSDRGGSAQIYRMSAEGGAAHRLTFEGGQSFSPRHSPDGKGFVFTYRNGGRFYIATEDFETKQMQVLTDGGWEKRPSFAPNGKLVLFASDALGRGILSTVSSDGKVKQRMSAQTGDVREPMWGPFLNQ</sequence>
<dbReference type="PANTHER" id="PTHR36842">
    <property type="entry name" value="PROTEIN TOLB HOMOLOG"/>
    <property type="match status" value="1"/>
</dbReference>
<dbReference type="GO" id="GO:0042597">
    <property type="term" value="C:periplasmic space"/>
    <property type="evidence" value="ECO:0007669"/>
    <property type="project" value="UniProtKB-SubCell"/>
</dbReference>
<dbReference type="PANTHER" id="PTHR36842:SF1">
    <property type="entry name" value="PROTEIN TOLB"/>
    <property type="match status" value="1"/>
</dbReference>
<comment type="function">
    <text evidence="5">Part of the Tol-Pal system, which plays a role in outer membrane invagination during cell division and is important for maintaining outer membrane integrity.</text>
</comment>
<dbReference type="Pfam" id="PF04052">
    <property type="entry name" value="TolB_N"/>
    <property type="match status" value="1"/>
</dbReference>
<accession>A0A2Z6GAV8</accession>
<dbReference type="Gene3D" id="3.40.50.10070">
    <property type="entry name" value="TolB, N-terminal domain"/>
    <property type="match status" value="1"/>
</dbReference>
<dbReference type="HAMAP" id="MF_00671">
    <property type="entry name" value="TolB"/>
    <property type="match status" value="1"/>
</dbReference>
<comment type="similarity">
    <text evidence="2 5">Belongs to the TolB family.</text>
</comment>
<dbReference type="InterPro" id="IPR007195">
    <property type="entry name" value="TolB_N"/>
</dbReference>
<evidence type="ECO:0000256" key="1">
    <source>
        <dbReference type="ARBA" id="ARBA00004418"/>
    </source>
</evidence>
<feature type="region of interest" description="Disordered" evidence="6">
    <location>
        <begin position="399"/>
        <end position="420"/>
    </location>
</feature>
<dbReference type="Proteomes" id="UP000033070">
    <property type="component" value="Chromosome"/>
</dbReference>
<evidence type="ECO:0000259" key="7">
    <source>
        <dbReference type="Pfam" id="PF04052"/>
    </source>
</evidence>
<dbReference type="SUPFAM" id="SSF52964">
    <property type="entry name" value="TolB, N-terminal domain"/>
    <property type="match status" value="1"/>
</dbReference>
<dbReference type="SUPFAM" id="SSF69304">
    <property type="entry name" value="Tricorn protease N-terminal domain"/>
    <property type="match status" value="1"/>
</dbReference>
<dbReference type="GO" id="GO:0017038">
    <property type="term" value="P:protein import"/>
    <property type="evidence" value="ECO:0007669"/>
    <property type="project" value="InterPro"/>
</dbReference>
<evidence type="ECO:0000256" key="4">
    <source>
        <dbReference type="ARBA" id="ARBA00022764"/>
    </source>
</evidence>
<dbReference type="Pfam" id="PF07676">
    <property type="entry name" value="PD40"/>
    <property type="match status" value="5"/>
</dbReference>
<dbReference type="KEGG" id="fam:OYT1_ch1073"/>
<evidence type="ECO:0000256" key="2">
    <source>
        <dbReference type="ARBA" id="ARBA00009820"/>
    </source>
</evidence>